<dbReference type="GO" id="GO:0046556">
    <property type="term" value="F:alpha-L-arabinofuranosidase activity"/>
    <property type="evidence" value="ECO:0007669"/>
    <property type="project" value="UniProtKB-EC"/>
</dbReference>
<keyword evidence="4" id="KW-0732">Signal</keyword>
<dbReference type="Gene3D" id="2.60.120.560">
    <property type="entry name" value="Exo-inulinase, domain 1"/>
    <property type="match status" value="1"/>
</dbReference>
<evidence type="ECO:0000256" key="2">
    <source>
        <dbReference type="ARBA" id="ARBA00007186"/>
    </source>
</evidence>
<comment type="similarity">
    <text evidence="2">Belongs to the glycosyl hydrolase 51 family.</text>
</comment>
<dbReference type="Gene3D" id="2.60.40.1180">
    <property type="entry name" value="Golgi alpha-mannosidase II"/>
    <property type="match status" value="1"/>
</dbReference>
<dbReference type="AlphaFoldDB" id="A0A498RBV3"/>
<keyword evidence="9" id="KW-1185">Reference proteome</keyword>
<dbReference type="SUPFAM" id="SSF51445">
    <property type="entry name" value="(Trans)glycosidases"/>
    <property type="match status" value="1"/>
</dbReference>
<dbReference type="InterPro" id="IPR017853">
    <property type="entry name" value="GH"/>
</dbReference>
<accession>A0A498RBV3</accession>
<dbReference type="Pfam" id="PF22848">
    <property type="entry name" value="ASD1_dom"/>
    <property type="match status" value="1"/>
</dbReference>
<dbReference type="PANTHER" id="PTHR31776:SF0">
    <property type="entry name" value="ALPHA-L-ARABINOFURANOSIDASE 1"/>
    <property type="match status" value="1"/>
</dbReference>
<dbReference type="InterPro" id="IPR013320">
    <property type="entry name" value="ConA-like_dom_sf"/>
</dbReference>
<dbReference type="PANTHER" id="PTHR31776">
    <property type="entry name" value="ALPHA-L-ARABINOFURANOSIDASE 1"/>
    <property type="match status" value="1"/>
</dbReference>
<dbReference type="Proteomes" id="UP000277811">
    <property type="component" value="Unassembled WGS sequence"/>
</dbReference>
<dbReference type="InterPro" id="IPR055235">
    <property type="entry name" value="ASD1_cat"/>
</dbReference>
<evidence type="ECO:0000256" key="4">
    <source>
        <dbReference type="ARBA" id="ARBA00022729"/>
    </source>
</evidence>
<evidence type="ECO:0000256" key="6">
    <source>
        <dbReference type="ARBA" id="ARBA00023180"/>
    </source>
</evidence>
<proteinExistence type="inferred from homology"/>
<evidence type="ECO:0000256" key="3">
    <source>
        <dbReference type="ARBA" id="ARBA00012670"/>
    </source>
</evidence>
<dbReference type="Pfam" id="PF02018">
    <property type="entry name" value="CBM_4_9"/>
    <property type="match status" value="1"/>
</dbReference>
<keyword evidence="5" id="KW-0378">Hydrolase</keyword>
<comment type="catalytic activity">
    <reaction evidence="1">
        <text>Hydrolysis of terminal non-reducing alpha-L-arabinofuranoside residues in alpha-L-arabinosides.</text>
        <dbReference type="EC" id="3.2.1.55"/>
    </reaction>
</comment>
<keyword evidence="6" id="KW-0325">Glycoprotein</keyword>
<evidence type="ECO:0000313" key="8">
    <source>
        <dbReference type="EMBL" id="VBB08420.1"/>
    </source>
</evidence>
<evidence type="ECO:0000256" key="5">
    <source>
        <dbReference type="ARBA" id="ARBA00022801"/>
    </source>
</evidence>
<feature type="domain" description="Alpha-L-arabinofuranosidase C-terminal" evidence="7">
    <location>
        <begin position="438"/>
        <end position="803"/>
    </location>
</feature>
<gene>
    <name evidence="8" type="ORF">LUCI_3692</name>
</gene>
<sequence length="819" mass="90231">MACNQELPAALELKIDAEHPGINISPNLYGIFFEDINHAADGGLYAELIRNRSFEEATIPKYWSLSLTGTAEGTITLDSDNPLNSAQSKALRVDVTTADPAGSVSIANEGYWGIRVTAGSQYYLSFFAKASSEFTGKITVSLQSADGQAVYGQTAVSGIGTDWQKYTTTIVANGTDSNARFVLALNTVGSVWFDVVSLFPPTFNNRPNGLRQDLATMVKEMKPRFVRFPGGCFVEGDVMANAFRWKNTIGKIEARPGHQNLWGYRTTDGMGYHEFLQFCEDLGAEPLYVVNIGIAHKDNISLDELDSWIQDVLDAIEYANGDATTPYGAKRAANGHAAPFHLKYIEIGNENNQYDSQDNRSNLYGERYIRFYKAIKEKYPEIYTIGNVEAWGTDTPSWQYSYPVEIVDEHYYRSTQWFINNAHKYDNYDRKGPRIYVGEYAVTTNLDCGKGNLNAALGEAVFMTGMERNSDIVRMASYAPLFVNANDRTWNPDAIVFNSSRVYGTPSYYVQKMFSNNIGNIFLPTTLTGFNRIAPAANKIIGKIGIGTYNTAVKYDSVVVTNQSDDRILLSDDFPANVTNWSVKSGTWSLSYNETDTASTPGMIVAGSSDWSNYTLTLNAQKISGKEGMMIYFGYIDGNNFYDLNLGGWNNTLHAIQKNNNGNTAILTSTAGTITIGQTYQIKVVVSGANIKAYLDDELLFDVTDSSPLKPAQHDPLYYVTSKDTATGDIIIKAVNPNEEAKKTMINVVGKVRILSGTASVLTSDRVTDENSLACPTKVVPVDSQIAGVGGATRFNYTFSRNSVTVLRLKTQVHDVSTN</sequence>
<evidence type="ECO:0000313" key="9">
    <source>
        <dbReference type="Proteomes" id="UP000277811"/>
    </source>
</evidence>
<dbReference type="SUPFAM" id="SSF49785">
    <property type="entry name" value="Galactose-binding domain-like"/>
    <property type="match status" value="1"/>
</dbReference>
<dbReference type="SUPFAM" id="SSF49899">
    <property type="entry name" value="Concanavalin A-like lectins/glucanases"/>
    <property type="match status" value="1"/>
</dbReference>
<dbReference type="EMBL" id="UPPP01000090">
    <property type="protein sequence ID" value="VBB08420.1"/>
    <property type="molecule type" value="Genomic_DNA"/>
</dbReference>
<dbReference type="Gene3D" id="2.60.120.260">
    <property type="entry name" value="Galactose-binding domain-like"/>
    <property type="match status" value="1"/>
</dbReference>
<dbReference type="InterPro" id="IPR003305">
    <property type="entry name" value="CenC_carb-bd"/>
</dbReference>
<dbReference type="SMART" id="SM00813">
    <property type="entry name" value="Alpha-L-AF_C"/>
    <property type="match status" value="1"/>
</dbReference>
<evidence type="ECO:0000256" key="1">
    <source>
        <dbReference type="ARBA" id="ARBA00001462"/>
    </source>
</evidence>
<organism evidence="8 9">
    <name type="scientific">Lucifera butyrica</name>
    <dbReference type="NCBI Taxonomy" id="1351585"/>
    <lineage>
        <taxon>Bacteria</taxon>
        <taxon>Bacillati</taxon>
        <taxon>Bacillota</taxon>
        <taxon>Negativicutes</taxon>
        <taxon>Veillonellales</taxon>
        <taxon>Veillonellaceae</taxon>
        <taxon>Lucifera</taxon>
    </lineage>
</organism>
<reference evidence="8 9" key="1">
    <citation type="submission" date="2018-06" db="EMBL/GenBank/DDBJ databases">
        <authorList>
            <person name="Strepis N."/>
        </authorList>
    </citation>
    <scope>NUCLEOTIDE SEQUENCE [LARGE SCALE GENOMIC DNA]</scope>
    <source>
        <strain evidence="8">LUCI</strain>
    </source>
</reference>
<dbReference type="InterPro" id="IPR008979">
    <property type="entry name" value="Galactose-bd-like_sf"/>
</dbReference>
<dbReference type="EC" id="3.2.1.55" evidence="3"/>
<dbReference type="GO" id="GO:0046373">
    <property type="term" value="P:L-arabinose metabolic process"/>
    <property type="evidence" value="ECO:0007669"/>
    <property type="project" value="InterPro"/>
</dbReference>
<name>A0A498RBV3_9FIRM</name>
<dbReference type="InterPro" id="IPR010720">
    <property type="entry name" value="Alpha-L-AF_C"/>
</dbReference>
<dbReference type="RefSeq" id="WP_165866058.1">
    <property type="nucleotide sequence ID" value="NZ_UPPP01000090.1"/>
</dbReference>
<dbReference type="Gene3D" id="3.20.20.80">
    <property type="entry name" value="Glycosidases"/>
    <property type="match status" value="1"/>
</dbReference>
<dbReference type="InterPro" id="IPR013780">
    <property type="entry name" value="Glyco_hydro_b"/>
</dbReference>
<protein>
    <recommendedName>
        <fullName evidence="3">non-reducing end alpha-L-arabinofuranosidase</fullName>
        <ecNumber evidence="3">3.2.1.55</ecNumber>
    </recommendedName>
</protein>
<dbReference type="Pfam" id="PF06964">
    <property type="entry name" value="Alpha-L-AF_C"/>
    <property type="match status" value="1"/>
</dbReference>
<dbReference type="InterPro" id="IPR051563">
    <property type="entry name" value="Glycosyl_Hydrolase_51"/>
</dbReference>
<evidence type="ECO:0000259" key="7">
    <source>
        <dbReference type="SMART" id="SM00813"/>
    </source>
</evidence>